<comment type="caution">
    <text evidence="3">The sequence shown here is derived from an EMBL/GenBank/DDBJ whole genome shotgun (WGS) entry which is preliminary data.</text>
</comment>
<name>A0ABN9Q3Z6_9DINO</name>
<feature type="compositionally biased region" description="Low complexity" evidence="1">
    <location>
        <begin position="319"/>
        <end position="335"/>
    </location>
</feature>
<feature type="compositionally biased region" description="Basic and acidic residues" evidence="1">
    <location>
        <begin position="443"/>
        <end position="452"/>
    </location>
</feature>
<evidence type="ECO:0000256" key="2">
    <source>
        <dbReference type="SAM" id="Phobius"/>
    </source>
</evidence>
<accession>A0ABN9Q3Z6</accession>
<dbReference type="Proteomes" id="UP001189429">
    <property type="component" value="Unassembled WGS sequence"/>
</dbReference>
<keyword evidence="2" id="KW-0812">Transmembrane</keyword>
<sequence length="492" mass="50602">ARHRSSAALLRREMADMEARHAAALSRHEDAAARRLSAAERDFAAVLRGMRPAGRAEEAAGEGHPQAAQFATPAGSSRSRSPSPSEQDSLQRALGLLRRRADLAAAAGAGADAELAEALAAERERSERRLVAVERSEGAGGAEGPIAVRSRAPAREPRMAHDPCVPEWRAESPSSECPYGWVFPAPFCPFTVPDELTVGLLLACTYSLLPLVVVVGIAALAVLRREASRRRKRGTDTAARPGERALPADLLRRRQRAPRAAEAGPAGSAAEGVLPAGLRHAVGALWLRRWPVLRAPGGVPAGPGPGPPRPRGAGGRAGGVAVAHRLLAGRPAGPLGAPGAGGQRRGRRGGRPVAGVPRPLPRGVPVPRAGAGGAARAVRGHRLGAGAGARPVAAEHHPAPARKHRGAGDAAPPRRRPALRGRGARAGRLRPGGRGGRGPRGAQEGRERRGGEDVAGLAGGLPGLGPGQPLSSRAAGALLPRYPPARAACRLP</sequence>
<evidence type="ECO:0000313" key="4">
    <source>
        <dbReference type="Proteomes" id="UP001189429"/>
    </source>
</evidence>
<feature type="region of interest" description="Disordered" evidence="1">
    <location>
        <begin position="298"/>
        <end position="374"/>
    </location>
</feature>
<keyword evidence="2" id="KW-1133">Transmembrane helix</keyword>
<protein>
    <submittedName>
        <fullName evidence="3">Uncharacterized protein</fullName>
    </submittedName>
</protein>
<evidence type="ECO:0000313" key="3">
    <source>
        <dbReference type="EMBL" id="CAK0800433.1"/>
    </source>
</evidence>
<dbReference type="EMBL" id="CAUYUJ010002359">
    <property type="protein sequence ID" value="CAK0800433.1"/>
    <property type="molecule type" value="Genomic_DNA"/>
</dbReference>
<feature type="transmembrane region" description="Helical" evidence="2">
    <location>
        <begin position="198"/>
        <end position="223"/>
    </location>
</feature>
<organism evidence="3 4">
    <name type="scientific">Prorocentrum cordatum</name>
    <dbReference type="NCBI Taxonomy" id="2364126"/>
    <lineage>
        <taxon>Eukaryota</taxon>
        <taxon>Sar</taxon>
        <taxon>Alveolata</taxon>
        <taxon>Dinophyceae</taxon>
        <taxon>Prorocentrales</taxon>
        <taxon>Prorocentraceae</taxon>
        <taxon>Prorocentrum</taxon>
    </lineage>
</organism>
<feature type="region of interest" description="Disordered" evidence="1">
    <location>
        <begin position="386"/>
        <end position="469"/>
    </location>
</feature>
<feature type="compositionally biased region" description="Low complexity" evidence="1">
    <location>
        <begin position="258"/>
        <end position="270"/>
    </location>
</feature>
<gene>
    <name evidence="3" type="ORF">PCOR1329_LOCUS8587</name>
</gene>
<feature type="region of interest" description="Disordered" evidence="1">
    <location>
        <begin position="226"/>
        <end position="270"/>
    </location>
</feature>
<keyword evidence="4" id="KW-1185">Reference proteome</keyword>
<feature type="non-terminal residue" evidence="3">
    <location>
        <position position="1"/>
    </location>
</feature>
<feature type="compositionally biased region" description="Basic residues" evidence="1">
    <location>
        <begin position="413"/>
        <end position="428"/>
    </location>
</feature>
<feature type="compositionally biased region" description="Gly residues" evidence="1">
    <location>
        <begin position="430"/>
        <end position="439"/>
    </location>
</feature>
<evidence type="ECO:0000256" key="1">
    <source>
        <dbReference type="SAM" id="MobiDB-lite"/>
    </source>
</evidence>
<proteinExistence type="predicted"/>
<feature type="region of interest" description="Disordered" evidence="1">
    <location>
        <begin position="54"/>
        <end position="90"/>
    </location>
</feature>
<feature type="compositionally biased region" description="Gly residues" evidence="1">
    <location>
        <begin position="457"/>
        <end position="466"/>
    </location>
</feature>
<feature type="compositionally biased region" description="Low complexity" evidence="1">
    <location>
        <begin position="76"/>
        <end position="85"/>
    </location>
</feature>
<reference evidence="3" key="1">
    <citation type="submission" date="2023-10" db="EMBL/GenBank/DDBJ databases">
        <authorList>
            <person name="Chen Y."/>
            <person name="Shah S."/>
            <person name="Dougan E. K."/>
            <person name="Thang M."/>
            <person name="Chan C."/>
        </authorList>
    </citation>
    <scope>NUCLEOTIDE SEQUENCE [LARGE SCALE GENOMIC DNA]</scope>
</reference>
<feature type="compositionally biased region" description="Low complexity" evidence="1">
    <location>
        <begin position="365"/>
        <end position="374"/>
    </location>
</feature>
<feature type="region of interest" description="Disordered" evidence="1">
    <location>
        <begin position="134"/>
        <end position="159"/>
    </location>
</feature>
<keyword evidence="2" id="KW-0472">Membrane</keyword>